<evidence type="ECO:0000259" key="7">
    <source>
        <dbReference type="Pfam" id="PF03772"/>
    </source>
</evidence>
<dbReference type="InterPro" id="IPR004477">
    <property type="entry name" value="ComEC_N"/>
</dbReference>
<name>A0A2H1HJH5_BRELN</name>
<gene>
    <name evidence="8" type="ORF">BLIN9172_00171</name>
</gene>
<evidence type="ECO:0000256" key="5">
    <source>
        <dbReference type="ARBA" id="ARBA00023136"/>
    </source>
</evidence>
<dbReference type="InterPro" id="IPR052159">
    <property type="entry name" value="Competence_DNA_uptake"/>
</dbReference>
<evidence type="ECO:0000256" key="1">
    <source>
        <dbReference type="ARBA" id="ARBA00004651"/>
    </source>
</evidence>
<feature type="transmembrane region" description="Helical" evidence="6">
    <location>
        <begin position="380"/>
        <end position="405"/>
    </location>
</feature>
<dbReference type="RefSeq" id="WP_240811953.1">
    <property type="nucleotide sequence ID" value="NZ_FXYY01000001.1"/>
</dbReference>
<dbReference type="InterPro" id="IPR036866">
    <property type="entry name" value="RibonucZ/Hydroxyglut_hydro"/>
</dbReference>
<feature type="transmembrane region" description="Helical" evidence="6">
    <location>
        <begin position="44"/>
        <end position="63"/>
    </location>
</feature>
<evidence type="ECO:0000256" key="2">
    <source>
        <dbReference type="ARBA" id="ARBA00022475"/>
    </source>
</evidence>
<evidence type="ECO:0000313" key="8">
    <source>
        <dbReference type="EMBL" id="SMX63041.1"/>
    </source>
</evidence>
<keyword evidence="4 6" id="KW-1133">Transmembrane helix</keyword>
<dbReference type="PANTHER" id="PTHR30619">
    <property type="entry name" value="DNA INTERNALIZATION/COMPETENCE PROTEIN COMEC/REC2"/>
    <property type="match status" value="1"/>
</dbReference>
<evidence type="ECO:0000256" key="4">
    <source>
        <dbReference type="ARBA" id="ARBA00022989"/>
    </source>
</evidence>
<dbReference type="Proteomes" id="UP000234641">
    <property type="component" value="Unassembled WGS sequence"/>
</dbReference>
<feature type="transmembrane region" description="Helical" evidence="6">
    <location>
        <begin position="301"/>
        <end position="333"/>
    </location>
</feature>
<feature type="transmembrane region" description="Helical" evidence="6">
    <location>
        <begin position="247"/>
        <end position="265"/>
    </location>
</feature>
<evidence type="ECO:0000256" key="6">
    <source>
        <dbReference type="SAM" id="Phobius"/>
    </source>
</evidence>
<evidence type="ECO:0000256" key="3">
    <source>
        <dbReference type="ARBA" id="ARBA00022692"/>
    </source>
</evidence>
<feature type="transmembrane region" description="Helical" evidence="6">
    <location>
        <begin position="345"/>
        <end position="368"/>
    </location>
</feature>
<keyword evidence="3 6" id="KW-0812">Transmembrane</keyword>
<feature type="transmembrane region" description="Helical" evidence="6">
    <location>
        <begin position="70"/>
        <end position="90"/>
    </location>
</feature>
<dbReference type="Pfam" id="PF03772">
    <property type="entry name" value="Competence"/>
    <property type="match status" value="1"/>
</dbReference>
<feature type="transmembrane region" description="Helical" evidence="6">
    <location>
        <begin position="216"/>
        <end position="240"/>
    </location>
</feature>
<proteinExistence type="predicted"/>
<dbReference type="SUPFAM" id="SSF56281">
    <property type="entry name" value="Metallo-hydrolase/oxidoreductase"/>
    <property type="match status" value="1"/>
</dbReference>
<feature type="domain" description="ComEC/Rec2-related protein" evidence="7">
    <location>
        <begin position="195"/>
        <end position="463"/>
    </location>
</feature>
<reference evidence="8 9" key="1">
    <citation type="submission" date="2017-03" db="EMBL/GenBank/DDBJ databases">
        <authorList>
            <person name="Afonso C.L."/>
            <person name="Miller P.J."/>
            <person name="Scott M.A."/>
            <person name="Spackman E."/>
            <person name="Goraichik I."/>
            <person name="Dimitrov K.M."/>
            <person name="Suarez D.L."/>
            <person name="Swayne D.E."/>
        </authorList>
    </citation>
    <scope>NUCLEOTIDE SEQUENCE [LARGE SCALE GENOMIC DNA]</scope>
    <source>
        <strain evidence="8 9">ATCC 9172</strain>
    </source>
</reference>
<dbReference type="EMBL" id="FXYY01000001">
    <property type="protein sequence ID" value="SMX63041.1"/>
    <property type="molecule type" value="Genomic_DNA"/>
</dbReference>
<sequence>MRAGLARMSGAVVASMREHAALWPGSVRLLCCSAGLWACALLAPGPWALFGIPVLGLAGIVILRRHHHLGVGILVFTCLLTIQITALAAAHGPDEEVETTGLVVGHSEPGASGWTRLTLVTPIGFTHVLSPEAAADGARVRMRTTRLDDIRATDADPHVLAEPNTLWQWRETLRTELREDSVAAGNDGGRLLPGLVVGDTSPQDDRMVDDMRVVSLTHVSAVSGSNVTIVSLGAGLLAGACRAGPRLRVSIGVLTCLGYVFIVGFEPSAIRAAGMAIAAALVFLRGGGISPVAVMCSTASLLLAFVPVLATSVGFVLSVVSTAAIMFVVPVLLRRLAVHLPLLPTVLVTALIVPFVAQLACTPVLVAIDPRIGLWSVAANALAAPAVMPATVAGFFSLVATGIATTGLPGGDFAPALLAWIGSFPAWWIVLIARICAALPGAGLDWPVPPVGTLLALGLLGLAVVGTGMLVRRRLWGLPVLVLCCVLTAAVIVSVRAKPPAADWLVLVCDVGQGSAAVINLGGGRGLVVDTGREPKPIDTCLDSSGIEELDLLISHFDADHFAGYAGTTWGRRVVRLYVSANVAASPESERVSADTGAEVVPTHRGQTLDFDSASLEVLWPPVRSVPAAEDEELRNDDSLVVRVEQEGLSTLLPGDVGAEEQYVLAQQVQPVDVLVAPHHGSSDLAPEFFAAAAPGLGVVSVGENSYGHPSEKSLRAFGPMPVLRTDHCGSVALYAQSRFSTGHDCPEDKG</sequence>
<keyword evidence="5 6" id="KW-0472">Membrane</keyword>
<evidence type="ECO:0000313" key="9">
    <source>
        <dbReference type="Proteomes" id="UP000234641"/>
    </source>
</evidence>
<feature type="transmembrane region" description="Helical" evidence="6">
    <location>
        <begin position="271"/>
        <end position="294"/>
    </location>
</feature>
<feature type="transmembrane region" description="Helical" evidence="6">
    <location>
        <begin position="417"/>
        <end position="439"/>
    </location>
</feature>
<keyword evidence="2" id="KW-1003">Cell membrane</keyword>
<organism evidence="8 9">
    <name type="scientific">Brevibacterium linens ATCC 9172</name>
    <dbReference type="NCBI Taxonomy" id="1255617"/>
    <lineage>
        <taxon>Bacteria</taxon>
        <taxon>Bacillati</taxon>
        <taxon>Actinomycetota</taxon>
        <taxon>Actinomycetes</taxon>
        <taxon>Micrococcales</taxon>
        <taxon>Brevibacteriaceae</taxon>
        <taxon>Brevibacterium</taxon>
    </lineage>
</organism>
<feature type="transmembrane region" description="Helical" evidence="6">
    <location>
        <begin position="476"/>
        <end position="495"/>
    </location>
</feature>
<dbReference type="Gene3D" id="3.60.15.10">
    <property type="entry name" value="Ribonuclease Z/Hydroxyacylglutathione hydrolase-like"/>
    <property type="match status" value="1"/>
</dbReference>
<dbReference type="AlphaFoldDB" id="A0A2H1HJH5"/>
<feature type="transmembrane region" description="Helical" evidence="6">
    <location>
        <begin position="20"/>
        <end position="38"/>
    </location>
</feature>
<protein>
    <submittedName>
        <fullName evidence="8">Competence protein ComEC</fullName>
    </submittedName>
</protein>
<accession>A0A2H1HJH5</accession>
<feature type="transmembrane region" description="Helical" evidence="6">
    <location>
        <begin position="451"/>
        <end position="470"/>
    </location>
</feature>
<comment type="subcellular location">
    <subcellularLocation>
        <location evidence="1">Cell membrane</location>
        <topology evidence="1">Multi-pass membrane protein</topology>
    </subcellularLocation>
</comment>
<dbReference type="NCBIfam" id="TIGR00360">
    <property type="entry name" value="ComEC_N-term"/>
    <property type="match status" value="1"/>
</dbReference>
<dbReference type="GO" id="GO:0005886">
    <property type="term" value="C:plasma membrane"/>
    <property type="evidence" value="ECO:0007669"/>
    <property type="project" value="UniProtKB-SubCell"/>
</dbReference>
<dbReference type="PANTHER" id="PTHR30619:SF1">
    <property type="entry name" value="RECOMBINATION PROTEIN 2"/>
    <property type="match status" value="1"/>
</dbReference>